<protein>
    <submittedName>
        <fullName evidence="1">Uncharacterized protein</fullName>
    </submittedName>
</protein>
<dbReference type="EMBL" id="MRCX01000375">
    <property type="protein sequence ID" value="RKK65716.1"/>
    <property type="molecule type" value="Genomic_DNA"/>
</dbReference>
<proteinExistence type="predicted"/>
<evidence type="ECO:0000313" key="2">
    <source>
        <dbReference type="Proteomes" id="UP000285084"/>
    </source>
</evidence>
<accession>A0A420MCC7</accession>
<comment type="caution">
    <text evidence="1">The sequence shown here is derived from an EMBL/GenBank/DDBJ whole genome shotgun (WGS) entry which is preliminary data.</text>
</comment>
<reference evidence="1 2" key="1">
    <citation type="journal article" date="2018" name="Sci. Rep.">
        <title>Characterisation of pathogen-specific regions and novel effector candidates in Fusarium oxysporum f. sp. cepae.</title>
        <authorList>
            <person name="Armitage A.D."/>
            <person name="Taylor A."/>
            <person name="Sobczyk M.K."/>
            <person name="Baxter L."/>
            <person name="Greenfield B.P."/>
            <person name="Bates H.J."/>
            <person name="Wilson F."/>
            <person name="Jackson A.C."/>
            <person name="Ott S."/>
            <person name="Harrison R.J."/>
            <person name="Clarkson J.P."/>
        </authorList>
    </citation>
    <scope>NUCLEOTIDE SEQUENCE [LARGE SCALE GENOMIC DNA]</scope>
    <source>
        <strain evidence="1 2">Fo_A13</strain>
    </source>
</reference>
<organism evidence="1 2">
    <name type="scientific">Fusarium oxysporum</name>
    <name type="common">Fusarium vascular wilt</name>
    <dbReference type="NCBI Taxonomy" id="5507"/>
    <lineage>
        <taxon>Eukaryota</taxon>
        <taxon>Fungi</taxon>
        <taxon>Dikarya</taxon>
        <taxon>Ascomycota</taxon>
        <taxon>Pezizomycotina</taxon>
        <taxon>Sordariomycetes</taxon>
        <taxon>Hypocreomycetidae</taxon>
        <taxon>Hypocreales</taxon>
        <taxon>Nectriaceae</taxon>
        <taxon>Fusarium</taxon>
        <taxon>Fusarium oxysporum species complex</taxon>
    </lineage>
</organism>
<dbReference type="AlphaFoldDB" id="A0A420MCC7"/>
<dbReference type="Proteomes" id="UP000285084">
    <property type="component" value="Unassembled WGS sequence"/>
</dbReference>
<name>A0A420MCC7_FUSOX</name>
<evidence type="ECO:0000313" key="1">
    <source>
        <dbReference type="EMBL" id="RKK65716.1"/>
    </source>
</evidence>
<gene>
    <name evidence="1" type="ORF">BFJ69_g16045</name>
</gene>
<sequence length="125" mass="12691">MPSAIRGAFEATSTDGAGPTIADGIFISIILARGRSSKTNAFGIIRSGRRGQHSAGSIISSTVGTDKDSADIKLIYATTLYTGKPFAGDFDALPHATFSLCVLATISTKDCGQAARGGLGRGAAP</sequence>